<name>A0AAD9N4Z5_9ANNE</name>
<sequence>MGGGCTQSSDDPDDNIATARSDKMEQQDVAEDNSGSKTTTVSAPAPDKYQFCHNRNHKQVKSSSKK</sequence>
<feature type="compositionally biased region" description="Basic residues" evidence="1">
    <location>
        <begin position="54"/>
        <end position="66"/>
    </location>
</feature>
<evidence type="ECO:0000256" key="1">
    <source>
        <dbReference type="SAM" id="MobiDB-lite"/>
    </source>
</evidence>
<dbReference type="AlphaFoldDB" id="A0AAD9N4Z5"/>
<feature type="compositionally biased region" description="Polar residues" evidence="1">
    <location>
        <begin position="33"/>
        <end position="42"/>
    </location>
</feature>
<reference evidence="2" key="1">
    <citation type="journal article" date="2023" name="Mol. Biol. Evol.">
        <title>Third-Generation Sequencing Reveals the Adaptive Role of the Epigenome in Three Deep-Sea Polychaetes.</title>
        <authorList>
            <person name="Perez M."/>
            <person name="Aroh O."/>
            <person name="Sun Y."/>
            <person name="Lan Y."/>
            <person name="Juniper S.K."/>
            <person name="Young C.R."/>
            <person name="Angers B."/>
            <person name="Qian P.Y."/>
        </authorList>
    </citation>
    <scope>NUCLEOTIDE SEQUENCE</scope>
    <source>
        <strain evidence="2">P08H-3</strain>
    </source>
</reference>
<keyword evidence="3" id="KW-1185">Reference proteome</keyword>
<evidence type="ECO:0000313" key="3">
    <source>
        <dbReference type="Proteomes" id="UP001208570"/>
    </source>
</evidence>
<accession>A0AAD9N4Z5</accession>
<dbReference type="Proteomes" id="UP001208570">
    <property type="component" value="Unassembled WGS sequence"/>
</dbReference>
<comment type="caution">
    <text evidence="2">The sequence shown here is derived from an EMBL/GenBank/DDBJ whole genome shotgun (WGS) entry which is preliminary data.</text>
</comment>
<gene>
    <name evidence="2" type="ORF">LSH36_246g05015</name>
</gene>
<organism evidence="2 3">
    <name type="scientific">Paralvinella palmiformis</name>
    <dbReference type="NCBI Taxonomy" id="53620"/>
    <lineage>
        <taxon>Eukaryota</taxon>
        <taxon>Metazoa</taxon>
        <taxon>Spiralia</taxon>
        <taxon>Lophotrochozoa</taxon>
        <taxon>Annelida</taxon>
        <taxon>Polychaeta</taxon>
        <taxon>Sedentaria</taxon>
        <taxon>Canalipalpata</taxon>
        <taxon>Terebellida</taxon>
        <taxon>Terebelliformia</taxon>
        <taxon>Alvinellidae</taxon>
        <taxon>Paralvinella</taxon>
    </lineage>
</organism>
<feature type="region of interest" description="Disordered" evidence="1">
    <location>
        <begin position="1"/>
        <end position="66"/>
    </location>
</feature>
<proteinExistence type="predicted"/>
<evidence type="ECO:0000313" key="2">
    <source>
        <dbReference type="EMBL" id="KAK2155216.1"/>
    </source>
</evidence>
<protein>
    <submittedName>
        <fullName evidence="2">Uncharacterized protein</fullName>
    </submittedName>
</protein>
<dbReference type="EMBL" id="JAODUP010000246">
    <property type="protein sequence ID" value="KAK2155216.1"/>
    <property type="molecule type" value="Genomic_DNA"/>
</dbReference>